<feature type="compositionally biased region" description="Gly residues" evidence="1">
    <location>
        <begin position="27"/>
        <end position="40"/>
    </location>
</feature>
<name>A0A0T9YSR3_MYCTX</name>
<dbReference type="EMBL" id="CFOH01000505">
    <property type="protein sequence ID" value="CFE59290.1"/>
    <property type="molecule type" value="Genomic_DNA"/>
</dbReference>
<dbReference type="Proteomes" id="UP000046680">
    <property type="component" value="Unassembled WGS sequence"/>
</dbReference>
<dbReference type="Proteomes" id="UP000045842">
    <property type="component" value="Unassembled WGS sequence"/>
</dbReference>
<sequence length="80" mass="8114">MLGSFCAVLQYMSRGISRTDSSAGDRTSGGGKNPVMQGGGSCRSILKSSLAPSSWGTPPAEVMIAANSAGKTTRSCSIDL</sequence>
<dbReference type="EMBL" id="CNGE01000490">
    <property type="protein sequence ID" value="CKS85586.1"/>
    <property type="molecule type" value="Genomic_DNA"/>
</dbReference>
<evidence type="ECO:0000313" key="15">
    <source>
        <dbReference type="Proteomes" id="UP000048948"/>
    </source>
</evidence>
<evidence type="ECO:0000313" key="4">
    <source>
        <dbReference type="EMBL" id="CFR69583.1"/>
    </source>
</evidence>
<dbReference type="EMBL" id="CFOE01001407">
    <property type="protein sequence ID" value="CFE50710.1"/>
    <property type="molecule type" value="Genomic_DNA"/>
</dbReference>
<evidence type="ECO:0000313" key="3">
    <source>
        <dbReference type="EMBL" id="CFE59290.1"/>
    </source>
</evidence>
<dbReference type="EMBL" id="CHKL01000544">
    <property type="protein sequence ID" value="COW96347.1"/>
    <property type="molecule type" value="Genomic_DNA"/>
</dbReference>
<dbReference type="Proteomes" id="UP000048600">
    <property type="component" value="Unassembled WGS sequence"/>
</dbReference>
<dbReference type="Proteomes" id="UP000046947">
    <property type="component" value="Unassembled WGS sequence"/>
</dbReference>
<dbReference type="Proteomes" id="UP000048948">
    <property type="component" value="Unassembled WGS sequence"/>
</dbReference>
<dbReference type="EMBL" id="CSAD01001246">
    <property type="protein sequence ID" value="COX00043.1"/>
    <property type="molecule type" value="Genomic_DNA"/>
</dbReference>
<evidence type="ECO:0000313" key="13">
    <source>
        <dbReference type="Proteomes" id="UP000048289"/>
    </source>
</evidence>
<evidence type="ECO:0000313" key="2">
    <source>
        <dbReference type="EMBL" id="CFE50710.1"/>
    </source>
</evidence>
<evidence type="ECO:0000313" key="6">
    <source>
        <dbReference type="EMBL" id="COW96347.1"/>
    </source>
</evidence>
<organism evidence="6 14">
    <name type="scientific">Mycobacterium tuberculosis</name>
    <dbReference type="NCBI Taxonomy" id="1773"/>
    <lineage>
        <taxon>Bacteria</taxon>
        <taxon>Bacillati</taxon>
        <taxon>Actinomycetota</taxon>
        <taxon>Actinomycetes</taxon>
        <taxon>Mycobacteriales</taxon>
        <taxon>Mycobacteriaceae</taxon>
        <taxon>Mycobacterium</taxon>
        <taxon>Mycobacterium tuberculosis complex</taxon>
    </lineage>
</organism>
<dbReference type="Proteomes" id="UP000048289">
    <property type="component" value="Unassembled WGS sequence"/>
</dbReference>
<evidence type="ECO:0000313" key="8">
    <source>
        <dbReference type="EMBL" id="COX89874.1"/>
    </source>
</evidence>
<evidence type="ECO:0000256" key="1">
    <source>
        <dbReference type="SAM" id="MobiDB-lite"/>
    </source>
</evidence>
<dbReference type="AlphaFoldDB" id="A0A0T9YSR3"/>
<evidence type="ECO:0000313" key="10">
    <source>
        <dbReference type="Proteomes" id="UP000045842"/>
    </source>
</evidence>
<dbReference type="EMBL" id="CSAJ01001349">
    <property type="protein sequence ID" value="COX89874.1"/>
    <property type="molecule type" value="Genomic_DNA"/>
</dbReference>
<dbReference type="Proteomes" id="UP000044938">
    <property type="component" value="Unassembled WGS sequence"/>
</dbReference>
<evidence type="ECO:0000313" key="7">
    <source>
        <dbReference type="EMBL" id="COX00043.1"/>
    </source>
</evidence>
<evidence type="ECO:0000313" key="11">
    <source>
        <dbReference type="Proteomes" id="UP000046680"/>
    </source>
</evidence>
<evidence type="ECO:0000313" key="5">
    <source>
        <dbReference type="EMBL" id="CKS85586.1"/>
    </source>
</evidence>
<reference evidence="9 10" key="1">
    <citation type="submission" date="2015-03" db="EMBL/GenBank/DDBJ databases">
        <authorList>
            <consortium name="Pathogen Informatics"/>
        </authorList>
    </citation>
    <scope>NUCLEOTIDE SEQUENCE [LARGE SCALE GENOMIC DNA]</scope>
    <source>
        <strain evidence="5 15">Bir 172</strain>
        <strain evidence="4 11">C09601061</strain>
        <strain evidence="7 10">G09801536</strain>
        <strain evidence="2 13">G09901357</strain>
        <strain evidence="3 12">H09601792</strain>
        <strain evidence="8 9">M09401471</strain>
        <strain evidence="6 14">P00601463</strain>
    </source>
</reference>
<proteinExistence type="predicted"/>
<accession>A0A0T9YSR3</accession>
<gene>
    <name evidence="4" type="ORF">ERS007657_00772</name>
    <name evidence="7" type="ORF">ERS007679_04554</name>
    <name evidence="2" type="ORF">ERS007681_04775</name>
    <name evidence="3" type="ORF">ERS007688_02772</name>
    <name evidence="8" type="ORF">ERS007720_04988</name>
    <name evidence="6" type="ORF">ERS007741_03518</name>
    <name evidence="5" type="ORF">ERS027646_02576</name>
</gene>
<evidence type="ECO:0000313" key="14">
    <source>
        <dbReference type="Proteomes" id="UP000048600"/>
    </source>
</evidence>
<evidence type="ECO:0000313" key="12">
    <source>
        <dbReference type="Proteomes" id="UP000046947"/>
    </source>
</evidence>
<protein>
    <submittedName>
        <fullName evidence="6">Uncharacterized protein</fullName>
    </submittedName>
</protein>
<evidence type="ECO:0000313" key="9">
    <source>
        <dbReference type="Proteomes" id="UP000044938"/>
    </source>
</evidence>
<feature type="region of interest" description="Disordered" evidence="1">
    <location>
        <begin position="17"/>
        <end position="40"/>
    </location>
</feature>
<dbReference type="EMBL" id="CGCX01000191">
    <property type="protein sequence ID" value="CFR69583.1"/>
    <property type="molecule type" value="Genomic_DNA"/>
</dbReference>